<proteinExistence type="predicted"/>
<dbReference type="GO" id="GO:0008235">
    <property type="term" value="F:metalloexopeptidase activity"/>
    <property type="evidence" value="ECO:0007669"/>
    <property type="project" value="TreeGrafter"/>
</dbReference>
<dbReference type="PANTHER" id="PTHR45777:SF2">
    <property type="entry name" value="METHIONINE AMINOPEPTIDASE 2"/>
    <property type="match status" value="1"/>
</dbReference>
<dbReference type="GO" id="GO:0006508">
    <property type="term" value="P:proteolysis"/>
    <property type="evidence" value="ECO:0007669"/>
    <property type="project" value="UniProtKB-KW"/>
</dbReference>
<protein>
    <submittedName>
        <fullName evidence="4">Uncharacterized protein</fullName>
    </submittedName>
</protein>
<reference evidence="5" key="1">
    <citation type="journal article" date="2017" name="Nat. Commun.">
        <title>The asparagus genome sheds light on the origin and evolution of a young Y chromosome.</title>
        <authorList>
            <person name="Harkess A."/>
            <person name="Zhou J."/>
            <person name="Xu C."/>
            <person name="Bowers J.E."/>
            <person name="Van der Hulst R."/>
            <person name="Ayyampalayam S."/>
            <person name="Mercati F."/>
            <person name="Riccardi P."/>
            <person name="McKain M.R."/>
            <person name="Kakrana A."/>
            <person name="Tang H."/>
            <person name="Ray J."/>
            <person name="Groenendijk J."/>
            <person name="Arikit S."/>
            <person name="Mathioni S.M."/>
            <person name="Nakano M."/>
            <person name="Shan H."/>
            <person name="Telgmann-Rauber A."/>
            <person name="Kanno A."/>
            <person name="Yue Z."/>
            <person name="Chen H."/>
            <person name="Li W."/>
            <person name="Chen Y."/>
            <person name="Xu X."/>
            <person name="Zhang Y."/>
            <person name="Luo S."/>
            <person name="Chen H."/>
            <person name="Gao J."/>
            <person name="Mao Z."/>
            <person name="Pires J.C."/>
            <person name="Luo M."/>
            <person name="Kudrna D."/>
            <person name="Wing R.A."/>
            <person name="Meyers B.C."/>
            <person name="Yi K."/>
            <person name="Kong H."/>
            <person name="Lavrijsen P."/>
            <person name="Sunseri F."/>
            <person name="Falavigna A."/>
            <person name="Ye Y."/>
            <person name="Leebens-Mack J.H."/>
            <person name="Chen G."/>
        </authorList>
    </citation>
    <scope>NUCLEOTIDE SEQUENCE [LARGE SCALE GENOMIC DNA]</scope>
    <source>
        <strain evidence="5">cv. DH0086</strain>
    </source>
</reference>
<evidence type="ECO:0000256" key="2">
    <source>
        <dbReference type="ARBA" id="ARBA00022670"/>
    </source>
</evidence>
<dbReference type="Proteomes" id="UP000243459">
    <property type="component" value="Chromosome 9"/>
</dbReference>
<accession>A0A5P1E663</accession>
<evidence type="ECO:0000256" key="3">
    <source>
        <dbReference type="ARBA" id="ARBA00022801"/>
    </source>
</evidence>
<evidence type="ECO:0000313" key="4">
    <source>
        <dbReference type="EMBL" id="ONK58122.1"/>
    </source>
</evidence>
<dbReference type="InterPro" id="IPR036388">
    <property type="entry name" value="WH-like_DNA-bd_sf"/>
</dbReference>
<sequence>MRNIINPGMLMIEMCETLENMVRIIKENGLEASIAFPTGHIVDCAFTVAFNPIFNPLLEASREATNTRIKESGINVRLCDVGAAILEVMESYEVEINGKVFQVKSVRNLNGHSIAPYQVHAGKSVPIVKVCTQLSVYNKYLGKGYVREGLECSHYMKNFDAAPVPLRLPRAKQLLGMINKHFSTLAFCQCNLDSIGTKKLL</sequence>
<keyword evidence="5" id="KW-1185">Reference proteome</keyword>
<dbReference type="EMBL" id="CM007389">
    <property type="protein sequence ID" value="ONK58122.1"/>
    <property type="molecule type" value="Genomic_DNA"/>
</dbReference>
<dbReference type="SUPFAM" id="SSF55920">
    <property type="entry name" value="Creatinase/aminopeptidase"/>
    <property type="match status" value="1"/>
</dbReference>
<dbReference type="Gene3D" id="1.10.10.10">
    <property type="entry name" value="Winged helix-like DNA-binding domain superfamily/Winged helix DNA-binding domain"/>
    <property type="match status" value="1"/>
</dbReference>
<dbReference type="Gramene" id="ONK58122">
    <property type="protein sequence ID" value="ONK58122"/>
    <property type="gene ID" value="A4U43_C09F8350"/>
</dbReference>
<organism evidence="4 5">
    <name type="scientific">Asparagus officinalis</name>
    <name type="common">Garden asparagus</name>
    <dbReference type="NCBI Taxonomy" id="4686"/>
    <lineage>
        <taxon>Eukaryota</taxon>
        <taxon>Viridiplantae</taxon>
        <taxon>Streptophyta</taxon>
        <taxon>Embryophyta</taxon>
        <taxon>Tracheophyta</taxon>
        <taxon>Spermatophyta</taxon>
        <taxon>Magnoliopsida</taxon>
        <taxon>Liliopsida</taxon>
        <taxon>Asparagales</taxon>
        <taxon>Asparagaceae</taxon>
        <taxon>Asparagoideae</taxon>
        <taxon>Asparagus</taxon>
    </lineage>
</organism>
<dbReference type="GO" id="GO:0005737">
    <property type="term" value="C:cytoplasm"/>
    <property type="evidence" value="ECO:0007669"/>
    <property type="project" value="TreeGrafter"/>
</dbReference>
<name>A0A5P1E663_ASPOF</name>
<dbReference type="PANTHER" id="PTHR45777">
    <property type="entry name" value="METHIONINE AMINOPEPTIDASE 2"/>
    <property type="match status" value="1"/>
</dbReference>
<evidence type="ECO:0000313" key="5">
    <source>
        <dbReference type="Proteomes" id="UP000243459"/>
    </source>
</evidence>
<evidence type="ECO:0000256" key="1">
    <source>
        <dbReference type="ARBA" id="ARBA00022438"/>
    </source>
</evidence>
<dbReference type="Gene3D" id="3.90.230.10">
    <property type="entry name" value="Creatinase/methionine aminopeptidase superfamily"/>
    <property type="match status" value="2"/>
</dbReference>
<dbReference type="InterPro" id="IPR036005">
    <property type="entry name" value="Creatinase/aminopeptidase-like"/>
</dbReference>
<dbReference type="InterPro" id="IPR050247">
    <property type="entry name" value="Met_Aminopeptidase_Type2"/>
</dbReference>
<keyword evidence="1" id="KW-0031">Aminopeptidase</keyword>
<dbReference type="InterPro" id="IPR036390">
    <property type="entry name" value="WH_DNA-bd_sf"/>
</dbReference>
<keyword evidence="2" id="KW-0645">Protease</keyword>
<dbReference type="SUPFAM" id="SSF46785">
    <property type="entry name" value="Winged helix' DNA-binding domain"/>
    <property type="match status" value="1"/>
</dbReference>
<gene>
    <name evidence="4" type="ORF">A4U43_C09F8350</name>
</gene>
<dbReference type="AlphaFoldDB" id="A0A5P1E663"/>
<dbReference type="GO" id="GO:0004177">
    <property type="term" value="F:aminopeptidase activity"/>
    <property type="evidence" value="ECO:0007669"/>
    <property type="project" value="UniProtKB-KW"/>
</dbReference>
<keyword evidence="3" id="KW-0378">Hydrolase</keyword>